<evidence type="ECO:0000313" key="2">
    <source>
        <dbReference type="Proteomes" id="UP001236723"/>
    </source>
</evidence>
<keyword evidence="2" id="KW-1185">Reference proteome</keyword>
<sequence>MLDGYEPEQYFGLQMNTTFKKGSGDEYIRADGVGEYEGREKVTVGEIERVIK</sequence>
<evidence type="ECO:0000313" key="1">
    <source>
        <dbReference type="EMBL" id="MDQ0350320.1"/>
    </source>
</evidence>
<comment type="caution">
    <text evidence="1">The sequence shown here is derived from an EMBL/GenBank/DDBJ whole genome shotgun (WGS) entry which is preliminary data.</text>
</comment>
<dbReference type="RefSeq" id="WP_307065069.1">
    <property type="nucleotide sequence ID" value="NZ_JAUSUP010000001.1"/>
</dbReference>
<name>A0ABU0DQ37_9BACI</name>
<dbReference type="Proteomes" id="UP001236723">
    <property type="component" value="Unassembled WGS sequence"/>
</dbReference>
<protein>
    <submittedName>
        <fullName evidence="1">Uncharacterized protein</fullName>
    </submittedName>
</protein>
<proteinExistence type="predicted"/>
<reference evidence="1 2" key="1">
    <citation type="submission" date="2023-07" db="EMBL/GenBank/DDBJ databases">
        <title>Genomic Encyclopedia of Type Strains, Phase IV (KMG-IV): sequencing the most valuable type-strain genomes for metagenomic binning, comparative biology and taxonomic classification.</title>
        <authorList>
            <person name="Goeker M."/>
        </authorList>
    </citation>
    <scope>NUCLEOTIDE SEQUENCE [LARGE SCALE GENOMIC DNA]</scope>
    <source>
        <strain evidence="1 2">DSM 15448</strain>
    </source>
</reference>
<gene>
    <name evidence="1" type="ORF">J2R98_000123</name>
</gene>
<accession>A0ABU0DQ37</accession>
<organism evidence="1 2">
    <name type="scientific">Alkalibacillus filiformis</name>
    <dbReference type="NCBI Taxonomy" id="200990"/>
    <lineage>
        <taxon>Bacteria</taxon>
        <taxon>Bacillati</taxon>
        <taxon>Bacillota</taxon>
        <taxon>Bacilli</taxon>
        <taxon>Bacillales</taxon>
        <taxon>Bacillaceae</taxon>
        <taxon>Alkalibacillus</taxon>
    </lineage>
</organism>
<dbReference type="EMBL" id="JAUSUP010000001">
    <property type="protein sequence ID" value="MDQ0350320.1"/>
    <property type="molecule type" value="Genomic_DNA"/>
</dbReference>